<dbReference type="Pfam" id="PF01408">
    <property type="entry name" value="GFO_IDH_MocA"/>
    <property type="match status" value="1"/>
</dbReference>
<dbReference type="HOGENOM" id="CLU_023194_10_0_0"/>
<evidence type="ECO:0000313" key="4">
    <source>
        <dbReference type="EMBL" id="AGA29733.1"/>
    </source>
</evidence>
<dbReference type="eggNOG" id="COG0673">
    <property type="taxonomic scope" value="Bacteria"/>
</dbReference>
<dbReference type="SUPFAM" id="SSF55347">
    <property type="entry name" value="Glyceraldehyde-3-phosphate dehydrogenase-like, C-terminal domain"/>
    <property type="match status" value="1"/>
</dbReference>
<evidence type="ECO:0000259" key="2">
    <source>
        <dbReference type="Pfam" id="PF01408"/>
    </source>
</evidence>
<dbReference type="GO" id="GO:0000166">
    <property type="term" value="F:nucleotide binding"/>
    <property type="evidence" value="ECO:0007669"/>
    <property type="project" value="InterPro"/>
</dbReference>
<evidence type="ECO:0000313" key="5">
    <source>
        <dbReference type="Proteomes" id="UP000010798"/>
    </source>
</evidence>
<reference evidence="4 5" key="1">
    <citation type="submission" date="2012-02" db="EMBL/GenBank/DDBJ databases">
        <title>Complete sequence of chromosome of Singulisphaera acidiphila DSM 18658.</title>
        <authorList>
            <consortium name="US DOE Joint Genome Institute (JGI-PGF)"/>
            <person name="Lucas S."/>
            <person name="Copeland A."/>
            <person name="Lapidus A."/>
            <person name="Glavina del Rio T."/>
            <person name="Dalin E."/>
            <person name="Tice H."/>
            <person name="Bruce D."/>
            <person name="Goodwin L."/>
            <person name="Pitluck S."/>
            <person name="Peters L."/>
            <person name="Ovchinnikova G."/>
            <person name="Chertkov O."/>
            <person name="Kyrpides N."/>
            <person name="Mavromatis K."/>
            <person name="Ivanova N."/>
            <person name="Brettin T."/>
            <person name="Detter J.C."/>
            <person name="Han C."/>
            <person name="Larimer F."/>
            <person name="Land M."/>
            <person name="Hauser L."/>
            <person name="Markowitz V."/>
            <person name="Cheng J.-F."/>
            <person name="Hugenholtz P."/>
            <person name="Woyke T."/>
            <person name="Wu D."/>
            <person name="Tindall B."/>
            <person name="Pomrenke H."/>
            <person name="Brambilla E."/>
            <person name="Klenk H.-P."/>
            <person name="Eisen J.A."/>
        </authorList>
    </citation>
    <scope>NUCLEOTIDE SEQUENCE [LARGE SCALE GENOMIC DNA]</scope>
    <source>
        <strain evidence="5">ATCC BAA-1392 / DSM 18658 / VKM B-2454 / MOB10</strain>
    </source>
</reference>
<dbReference type="InterPro" id="IPR000683">
    <property type="entry name" value="Gfo/Idh/MocA-like_OxRdtase_N"/>
</dbReference>
<evidence type="ECO:0000259" key="3">
    <source>
        <dbReference type="Pfam" id="PF22725"/>
    </source>
</evidence>
<dbReference type="PANTHER" id="PTHR43377:SF1">
    <property type="entry name" value="BILIVERDIN REDUCTASE A"/>
    <property type="match status" value="1"/>
</dbReference>
<sequence length="379" mass="41427">MTRSRVAVVGVGHLGQHHARILSEIPEVELVAVADSRIEQARSVAEKTGTRAVADYRELLNEVDAVSIAVPTFMHREVAGDFLARGIATLVEKPLASNSAEAEELVALAQVRRTLLQVGHVERFNPALSALDGLPMRPKYITAERLSTYTFRSTDIGVVLDLMIHDIDLVLAMNPGPVRSVVAVGVSVFGGHEDVANARIEFEDGCVANLTASRASFQAMRKMRLWSAEGYAMLDFMTKQGTLVRPSEQLRRGQLDLTGVDLTNPAEVKEHLFGTVLRVDQVQSEIQDQLKLELEDFVQAIRSGTPPKVSGQQGLRAMRLASEILRAIQTHQWEGDSDGPTGPRHLPQPLAAPNSLLKGPFSWRSRTGRPASSNTPQSQ</sequence>
<dbReference type="Gene3D" id="3.30.360.10">
    <property type="entry name" value="Dihydrodipicolinate Reductase, domain 2"/>
    <property type="match status" value="1"/>
</dbReference>
<gene>
    <name evidence="4" type="ordered locus">Sinac_5599</name>
</gene>
<keyword evidence="5" id="KW-1185">Reference proteome</keyword>
<dbReference type="InterPro" id="IPR055170">
    <property type="entry name" value="GFO_IDH_MocA-like_dom"/>
</dbReference>
<feature type="domain" description="Gfo/Idh/MocA-like oxidoreductase N-terminal" evidence="2">
    <location>
        <begin position="5"/>
        <end position="120"/>
    </location>
</feature>
<dbReference type="Pfam" id="PF22725">
    <property type="entry name" value="GFO_IDH_MocA_C3"/>
    <property type="match status" value="1"/>
</dbReference>
<dbReference type="OrthoDB" id="9815825at2"/>
<dbReference type="AlphaFoldDB" id="L0DLL2"/>
<feature type="region of interest" description="Disordered" evidence="1">
    <location>
        <begin position="333"/>
        <end position="379"/>
    </location>
</feature>
<feature type="domain" description="GFO/IDH/MocA-like oxidoreductase" evidence="3">
    <location>
        <begin position="151"/>
        <end position="222"/>
    </location>
</feature>
<feature type="compositionally biased region" description="Polar residues" evidence="1">
    <location>
        <begin position="370"/>
        <end position="379"/>
    </location>
</feature>
<dbReference type="InterPro" id="IPR036291">
    <property type="entry name" value="NAD(P)-bd_dom_sf"/>
</dbReference>
<protein>
    <submittedName>
        <fullName evidence="4">Putative dehydrogenase</fullName>
    </submittedName>
</protein>
<dbReference type="RefSeq" id="WP_015248833.1">
    <property type="nucleotide sequence ID" value="NC_019892.1"/>
</dbReference>
<dbReference type="PANTHER" id="PTHR43377">
    <property type="entry name" value="BILIVERDIN REDUCTASE A"/>
    <property type="match status" value="1"/>
</dbReference>
<proteinExistence type="predicted"/>
<name>L0DLL2_SINAD</name>
<organism evidence="4 5">
    <name type="scientific">Singulisphaera acidiphila (strain ATCC BAA-1392 / DSM 18658 / VKM B-2454 / MOB10)</name>
    <dbReference type="NCBI Taxonomy" id="886293"/>
    <lineage>
        <taxon>Bacteria</taxon>
        <taxon>Pseudomonadati</taxon>
        <taxon>Planctomycetota</taxon>
        <taxon>Planctomycetia</taxon>
        <taxon>Isosphaerales</taxon>
        <taxon>Isosphaeraceae</taxon>
        <taxon>Singulisphaera</taxon>
    </lineage>
</organism>
<dbReference type="InterPro" id="IPR051450">
    <property type="entry name" value="Gfo/Idh/MocA_Oxidoreductases"/>
</dbReference>
<dbReference type="SUPFAM" id="SSF51735">
    <property type="entry name" value="NAD(P)-binding Rossmann-fold domains"/>
    <property type="match status" value="1"/>
</dbReference>
<dbReference type="STRING" id="886293.Sinac_5599"/>
<dbReference type="KEGG" id="saci:Sinac_5599"/>
<evidence type="ECO:0000256" key="1">
    <source>
        <dbReference type="SAM" id="MobiDB-lite"/>
    </source>
</evidence>
<accession>L0DLL2</accession>
<dbReference type="EMBL" id="CP003364">
    <property type="protein sequence ID" value="AGA29733.1"/>
    <property type="molecule type" value="Genomic_DNA"/>
</dbReference>
<dbReference type="Gene3D" id="3.40.50.720">
    <property type="entry name" value="NAD(P)-binding Rossmann-like Domain"/>
    <property type="match status" value="1"/>
</dbReference>
<dbReference type="Proteomes" id="UP000010798">
    <property type="component" value="Chromosome"/>
</dbReference>